<accession>A0A9P7FLB9</accession>
<feature type="non-terminal residue" evidence="1">
    <location>
        <position position="1"/>
    </location>
</feature>
<sequence>DFTAVIDNLDSPGLQHLQFTTTPWRPEGLDIALINFLSRVAALQLLHIGARVLPQEIFLECLCRTPHLIKLNIHTHNHSSTSQNYANLTDATLQHFMLDSAATLCPLLGNFICDEAQFMSMQLLQVNFLECLRAASDANEPNVGSGFHEEMGTKLSFRYRVPPKSSP</sequence>
<reference evidence="1" key="2">
    <citation type="submission" date="2021-10" db="EMBL/GenBank/DDBJ databases">
        <title>Phylogenomics reveals ancestral predisposition of the termite-cultivated fungus Termitomyces towards a domesticated lifestyle.</title>
        <authorList>
            <person name="Auxier B."/>
            <person name="Grum-Grzhimaylo A."/>
            <person name="Cardenas M.E."/>
            <person name="Lodge J.D."/>
            <person name="Laessoe T."/>
            <person name="Pedersen O."/>
            <person name="Smith M.E."/>
            <person name="Kuyper T.W."/>
            <person name="Franco-Molano E.A."/>
            <person name="Baroni T.J."/>
            <person name="Aanen D.K."/>
        </authorList>
    </citation>
    <scope>NUCLEOTIDE SEQUENCE</scope>
    <source>
        <strain evidence="1">AP01</strain>
        <tissue evidence="1">Mycelium</tissue>
    </source>
</reference>
<evidence type="ECO:0000313" key="1">
    <source>
        <dbReference type="EMBL" id="KAG5633737.1"/>
    </source>
</evidence>
<gene>
    <name evidence="1" type="ORF">DXG03_006741</name>
</gene>
<organism evidence="1 2">
    <name type="scientific">Asterophora parasitica</name>
    <dbReference type="NCBI Taxonomy" id="117018"/>
    <lineage>
        <taxon>Eukaryota</taxon>
        <taxon>Fungi</taxon>
        <taxon>Dikarya</taxon>
        <taxon>Basidiomycota</taxon>
        <taxon>Agaricomycotina</taxon>
        <taxon>Agaricomycetes</taxon>
        <taxon>Agaricomycetidae</taxon>
        <taxon>Agaricales</taxon>
        <taxon>Tricholomatineae</taxon>
        <taxon>Lyophyllaceae</taxon>
        <taxon>Asterophora</taxon>
    </lineage>
</organism>
<proteinExistence type="predicted"/>
<name>A0A9P7FLB9_9AGAR</name>
<dbReference type="EMBL" id="JABCKV010004605">
    <property type="protein sequence ID" value="KAG5633737.1"/>
    <property type="molecule type" value="Genomic_DNA"/>
</dbReference>
<keyword evidence="2" id="KW-1185">Reference proteome</keyword>
<comment type="caution">
    <text evidence="1">The sequence shown here is derived from an EMBL/GenBank/DDBJ whole genome shotgun (WGS) entry which is preliminary data.</text>
</comment>
<dbReference type="AlphaFoldDB" id="A0A9P7FLB9"/>
<reference evidence="1" key="1">
    <citation type="submission" date="2020-07" db="EMBL/GenBank/DDBJ databases">
        <authorList>
            <person name="Nieuwenhuis M."/>
            <person name="Van De Peppel L.J.J."/>
        </authorList>
    </citation>
    <scope>NUCLEOTIDE SEQUENCE</scope>
    <source>
        <strain evidence="1">AP01</strain>
        <tissue evidence="1">Mycelium</tissue>
    </source>
</reference>
<protein>
    <submittedName>
        <fullName evidence="1">Uncharacterized protein</fullName>
    </submittedName>
</protein>
<dbReference type="Proteomes" id="UP000775547">
    <property type="component" value="Unassembled WGS sequence"/>
</dbReference>
<evidence type="ECO:0000313" key="2">
    <source>
        <dbReference type="Proteomes" id="UP000775547"/>
    </source>
</evidence>